<keyword evidence="3" id="KW-0949">S-adenosyl-L-methionine</keyword>
<comment type="caution">
    <text evidence="5">The sequence shown here is derived from an EMBL/GenBank/DDBJ whole genome shotgun (WGS) entry which is preliminary data.</text>
</comment>
<sequence length="687" mass="76847">MGAKERELLEIARSMGMGRGSSMDLRLYRLDAVTKMAEDFDRDCRTGLGKESSLILKIKGETLREFYGFDMHSRVGYEEPESEEDQEDNNVVGCRESQESEPTEEDIEQTEFFSLRPVRGSKSTSYTGTEVAVDDGTKMRSIEPKEKHLAPTPKHQSPCSTESREASVATEQDEQSKAHFGASELELRSVLSLPRRRRLWQLDLRAKIYKRTSATLKKEPTIRTSNPTLYSTSAMALCAGLRTPVDSLPAARPFHGLSEARRGRAFEAPRCIAAAAATAAAATAMSGRSRGRRSVEPPRALKPSITFAQRSLEVDAAEAYALVEEIRAFAVARDGDDATGTRTKHWTQRLCRGLEAHPGLRPLLQEEGGVEAALLELETRSEKHTKMFKGITEHHAALREGNAADAEEYSEQAAYMAEQWWIRIAKQRIISLIDQYYLLTGEQMRRGHPRWAFPRESLALPKGWVKYEVKGRTLYWNPEKMKMETRAPVPAEGKEPPSPKDPPVRLLDIGSNTNSFLEFPFHVTPYALDLQPNPAAEGVFQADFFDVPIVEAPDAEEPLILDEDGKLKGIVAGSMDVVVICLVLSFLPTPEKRIEMVAKARKCLRDDRGMLFVVEGAAAIVEASWHHEDEAAEWSKAMESAGFKALLYSDIVNEGRRKKRALQWALETAPVTDGELKPLRIAKEMEF</sequence>
<name>A0A1Q9F6G3_SYMMI</name>
<feature type="region of interest" description="Disordered" evidence="4">
    <location>
        <begin position="77"/>
        <end position="180"/>
    </location>
</feature>
<evidence type="ECO:0000256" key="4">
    <source>
        <dbReference type="SAM" id="MobiDB-lite"/>
    </source>
</evidence>
<dbReference type="Proteomes" id="UP000186817">
    <property type="component" value="Unassembled WGS sequence"/>
</dbReference>
<evidence type="ECO:0000256" key="1">
    <source>
        <dbReference type="ARBA" id="ARBA00022603"/>
    </source>
</evidence>
<evidence type="ECO:0000256" key="3">
    <source>
        <dbReference type="ARBA" id="ARBA00022691"/>
    </source>
</evidence>
<dbReference type="PANTHER" id="PTHR21008:SF0">
    <property type="entry name" value="S-ADENOSYLMETHIONINE SENSOR UPSTREAM OF MTORC1"/>
    <property type="match status" value="1"/>
</dbReference>
<dbReference type="GO" id="GO:0008168">
    <property type="term" value="F:methyltransferase activity"/>
    <property type="evidence" value="ECO:0007669"/>
    <property type="project" value="UniProtKB-KW"/>
</dbReference>
<feature type="compositionally biased region" description="Basic and acidic residues" evidence="4">
    <location>
        <begin position="135"/>
        <end position="149"/>
    </location>
</feature>
<dbReference type="GO" id="GO:1904262">
    <property type="term" value="P:negative regulation of TORC1 signaling"/>
    <property type="evidence" value="ECO:0007669"/>
    <property type="project" value="TreeGrafter"/>
</dbReference>
<gene>
    <name evidence="5" type="ORF">AK812_SmicGene563</name>
</gene>
<dbReference type="InterPro" id="IPR021867">
    <property type="entry name" value="Bmt2/SAMTOR"/>
</dbReference>
<dbReference type="PANTHER" id="PTHR21008">
    <property type="entry name" value="S-ADENOSYLMETHIONINE SENSOR UPSTREAM OF MTORC1-RELATED"/>
    <property type="match status" value="1"/>
</dbReference>
<dbReference type="InterPro" id="IPR029063">
    <property type="entry name" value="SAM-dependent_MTases_sf"/>
</dbReference>
<dbReference type="Gene3D" id="3.40.50.150">
    <property type="entry name" value="Vaccinia Virus protein VP39"/>
    <property type="match status" value="1"/>
</dbReference>
<accession>A0A1Q9F6G3</accession>
<reference evidence="5 6" key="1">
    <citation type="submission" date="2016-02" db="EMBL/GenBank/DDBJ databases">
        <title>Genome analysis of coral dinoflagellate symbionts highlights evolutionary adaptations to a symbiotic lifestyle.</title>
        <authorList>
            <person name="Aranda M."/>
            <person name="Li Y."/>
            <person name="Liew Y.J."/>
            <person name="Baumgarten S."/>
            <person name="Simakov O."/>
            <person name="Wilson M."/>
            <person name="Piel J."/>
            <person name="Ashoor H."/>
            <person name="Bougouffa S."/>
            <person name="Bajic V.B."/>
            <person name="Ryu T."/>
            <person name="Ravasi T."/>
            <person name="Bayer T."/>
            <person name="Micklem G."/>
            <person name="Kim H."/>
            <person name="Bhak J."/>
            <person name="Lajeunesse T.C."/>
            <person name="Voolstra C.R."/>
        </authorList>
    </citation>
    <scope>NUCLEOTIDE SEQUENCE [LARGE SCALE GENOMIC DNA]</scope>
    <source>
        <strain evidence="5 6">CCMP2467</strain>
    </source>
</reference>
<evidence type="ECO:0000313" key="6">
    <source>
        <dbReference type="Proteomes" id="UP000186817"/>
    </source>
</evidence>
<dbReference type="SUPFAM" id="SSF53335">
    <property type="entry name" value="S-adenosyl-L-methionine-dependent methyltransferases"/>
    <property type="match status" value="1"/>
</dbReference>
<dbReference type="EMBL" id="LSRX01000005">
    <property type="protein sequence ID" value="OLQ15274.1"/>
    <property type="molecule type" value="Genomic_DNA"/>
</dbReference>
<feature type="compositionally biased region" description="Acidic residues" evidence="4">
    <location>
        <begin position="99"/>
        <end position="109"/>
    </location>
</feature>
<evidence type="ECO:0000256" key="2">
    <source>
        <dbReference type="ARBA" id="ARBA00022679"/>
    </source>
</evidence>
<proteinExistence type="predicted"/>
<protein>
    <submittedName>
        <fullName evidence="5">Putative methyltransferase BTM2-like</fullName>
    </submittedName>
</protein>
<evidence type="ECO:0000313" key="5">
    <source>
        <dbReference type="EMBL" id="OLQ15274.1"/>
    </source>
</evidence>
<dbReference type="OrthoDB" id="425222at2759"/>
<dbReference type="AlphaFoldDB" id="A0A1Q9F6G3"/>
<feature type="compositionally biased region" description="Acidic residues" evidence="4">
    <location>
        <begin position="78"/>
        <end position="88"/>
    </location>
</feature>
<organism evidence="5 6">
    <name type="scientific">Symbiodinium microadriaticum</name>
    <name type="common">Dinoflagellate</name>
    <name type="synonym">Zooxanthella microadriatica</name>
    <dbReference type="NCBI Taxonomy" id="2951"/>
    <lineage>
        <taxon>Eukaryota</taxon>
        <taxon>Sar</taxon>
        <taxon>Alveolata</taxon>
        <taxon>Dinophyceae</taxon>
        <taxon>Suessiales</taxon>
        <taxon>Symbiodiniaceae</taxon>
        <taxon>Symbiodinium</taxon>
    </lineage>
</organism>
<keyword evidence="2 5" id="KW-0808">Transferase</keyword>
<keyword evidence="1 5" id="KW-0489">Methyltransferase</keyword>
<keyword evidence="6" id="KW-1185">Reference proteome</keyword>
<dbReference type="GO" id="GO:0032259">
    <property type="term" value="P:methylation"/>
    <property type="evidence" value="ECO:0007669"/>
    <property type="project" value="UniProtKB-KW"/>
</dbReference>